<dbReference type="Proteomes" id="UP000619260">
    <property type="component" value="Unassembled WGS sequence"/>
</dbReference>
<dbReference type="EMBL" id="BOPF01000041">
    <property type="protein sequence ID" value="GIJ50939.1"/>
    <property type="molecule type" value="Genomic_DNA"/>
</dbReference>
<evidence type="ECO:0000313" key="4">
    <source>
        <dbReference type="Proteomes" id="UP000619260"/>
    </source>
</evidence>
<evidence type="ECO:0000256" key="1">
    <source>
        <dbReference type="ARBA" id="ARBA00006845"/>
    </source>
</evidence>
<dbReference type="SUPFAM" id="SSF52038">
    <property type="entry name" value="Barstar-related"/>
    <property type="match status" value="1"/>
</dbReference>
<dbReference type="InterPro" id="IPR000468">
    <property type="entry name" value="Barstar"/>
</dbReference>
<reference evidence="3" key="1">
    <citation type="submission" date="2021-01" db="EMBL/GenBank/DDBJ databases">
        <title>Whole genome shotgun sequence of Virgisporangium aliadipatigenens NBRC 105644.</title>
        <authorList>
            <person name="Komaki H."/>
            <person name="Tamura T."/>
        </authorList>
    </citation>
    <scope>NUCLEOTIDE SEQUENCE</scope>
    <source>
        <strain evidence="3">NBRC 105644</strain>
    </source>
</reference>
<dbReference type="RefSeq" id="WP_203904363.1">
    <property type="nucleotide sequence ID" value="NZ_BOPF01000041.1"/>
</dbReference>
<evidence type="ECO:0000259" key="2">
    <source>
        <dbReference type="Pfam" id="PF01337"/>
    </source>
</evidence>
<protein>
    <recommendedName>
        <fullName evidence="2">Barstar (barnase inhibitor) domain-containing protein</fullName>
    </recommendedName>
</protein>
<dbReference type="AlphaFoldDB" id="A0A8J3YSL4"/>
<sequence length="152" mass="16603">MLRSLSANRRLPGPPYVIGSESVDYVVSFARGIQARVVRLEVPPEPDRRGVLRLLGQALGFAEGFGTNWDAWYDCLGDVIETATGGTVVILERSERLLDSPPALFAQLVYHLQTSQDLVAGSARDRLLIEFAFAGLWGDAQTVPIGHGSPRR</sequence>
<evidence type="ECO:0000313" key="3">
    <source>
        <dbReference type="EMBL" id="GIJ50939.1"/>
    </source>
</evidence>
<proteinExistence type="inferred from homology"/>
<comment type="similarity">
    <text evidence="1">Belongs to the barstar family.</text>
</comment>
<dbReference type="InterPro" id="IPR035905">
    <property type="entry name" value="Barstar-like_sf"/>
</dbReference>
<dbReference type="Pfam" id="PF01337">
    <property type="entry name" value="Barstar"/>
    <property type="match status" value="1"/>
</dbReference>
<keyword evidence="4" id="KW-1185">Reference proteome</keyword>
<dbReference type="Gene3D" id="3.30.370.10">
    <property type="entry name" value="Barstar-like"/>
    <property type="match status" value="1"/>
</dbReference>
<name>A0A8J3YSL4_9ACTN</name>
<feature type="domain" description="Barstar (barnase inhibitor)" evidence="2">
    <location>
        <begin position="37"/>
        <end position="117"/>
    </location>
</feature>
<organism evidence="3 4">
    <name type="scientific">Virgisporangium aliadipatigenens</name>
    <dbReference type="NCBI Taxonomy" id="741659"/>
    <lineage>
        <taxon>Bacteria</taxon>
        <taxon>Bacillati</taxon>
        <taxon>Actinomycetota</taxon>
        <taxon>Actinomycetes</taxon>
        <taxon>Micromonosporales</taxon>
        <taxon>Micromonosporaceae</taxon>
        <taxon>Virgisporangium</taxon>
    </lineage>
</organism>
<gene>
    <name evidence="3" type="ORF">Val02_78250</name>
</gene>
<comment type="caution">
    <text evidence="3">The sequence shown here is derived from an EMBL/GenBank/DDBJ whole genome shotgun (WGS) entry which is preliminary data.</text>
</comment>
<accession>A0A8J3YSL4</accession>